<dbReference type="AlphaFoldDB" id="A0A0E9T3C7"/>
<organism evidence="1">
    <name type="scientific">Anguilla anguilla</name>
    <name type="common">European freshwater eel</name>
    <name type="synonym">Muraena anguilla</name>
    <dbReference type="NCBI Taxonomy" id="7936"/>
    <lineage>
        <taxon>Eukaryota</taxon>
        <taxon>Metazoa</taxon>
        <taxon>Chordata</taxon>
        <taxon>Craniata</taxon>
        <taxon>Vertebrata</taxon>
        <taxon>Euteleostomi</taxon>
        <taxon>Actinopterygii</taxon>
        <taxon>Neopterygii</taxon>
        <taxon>Teleostei</taxon>
        <taxon>Anguilliformes</taxon>
        <taxon>Anguillidae</taxon>
        <taxon>Anguilla</taxon>
    </lineage>
</organism>
<dbReference type="EMBL" id="GBXM01060453">
    <property type="protein sequence ID" value="JAH48124.1"/>
    <property type="molecule type" value="Transcribed_RNA"/>
</dbReference>
<name>A0A0E9T3C7_ANGAN</name>
<reference evidence="1" key="1">
    <citation type="submission" date="2014-11" db="EMBL/GenBank/DDBJ databases">
        <authorList>
            <person name="Amaro Gonzalez C."/>
        </authorList>
    </citation>
    <scope>NUCLEOTIDE SEQUENCE</scope>
</reference>
<reference evidence="1" key="2">
    <citation type="journal article" date="2015" name="Fish Shellfish Immunol.">
        <title>Early steps in the European eel (Anguilla anguilla)-Vibrio vulnificus interaction in the gills: Role of the RtxA13 toxin.</title>
        <authorList>
            <person name="Callol A."/>
            <person name="Pajuelo D."/>
            <person name="Ebbesson L."/>
            <person name="Teles M."/>
            <person name="MacKenzie S."/>
            <person name="Amaro C."/>
        </authorList>
    </citation>
    <scope>NUCLEOTIDE SEQUENCE</scope>
</reference>
<accession>A0A0E9T3C7</accession>
<evidence type="ECO:0000313" key="1">
    <source>
        <dbReference type="EMBL" id="JAH48124.1"/>
    </source>
</evidence>
<protein>
    <submittedName>
        <fullName evidence="1">Uncharacterized protein</fullName>
    </submittedName>
</protein>
<sequence>MLLASRAGKGMDIWRN</sequence>
<proteinExistence type="predicted"/>